<keyword evidence="1" id="KW-0732">Signal</keyword>
<protein>
    <submittedName>
        <fullName evidence="2">Lipoprotein required for motility</fullName>
    </submittedName>
</protein>
<gene>
    <name evidence="2" type="ORF">JWV37_01675</name>
</gene>
<dbReference type="PROSITE" id="PS51257">
    <property type="entry name" value="PROKAR_LIPOPROTEIN"/>
    <property type="match status" value="1"/>
</dbReference>
<dbReference type="Proteomes" id="UP000703590">
    <property type="component" value="Unassembled WGS sequence"/>
</dbReference>
<comment type="caution">
    <text evidence="2">The sequence shown here is derived from an EMBL/GenBank/DDBJ whole genome shotgun (WGS) entry which is preliminary data.</text>
</comment>
<evidence type="ECO:0000256" key="1">
    <source>
        <dbReference type="SAM" id="SignalP"/>
    </source>
</evidence>
<name>A0ABS2WPP7_9BACT</name>
<feature type="signal peptide" evidence="1">
    <location>
        <begin position="1"/>
        <end position="24"/>
    </location>
</feature>
<keyword evidence="2" id="KW-0449">Lipoprotein</keyword>
<reference evidence="3" key="1">
    <citation type="submission" date="2021-02" db="EMBL/GenBank/DDBJ databases">
        <title>Sulfurospirillum tamanensis sp. nov.</title>
        <authorList>
            <person name="Merkel A.Y."/>
        </authorList>
    </citation>
    <scope>NUCLEOTIDE SEQUENCE [LARGE SCALE GENOMIC DNA]</scope>
    <source>
        <strain evidence="3">T05b</strain>
    </source>
</reference>
<dbReference type="EMBL" id="JAFHKK010000002">
    <property type="protein sequence ID" value="MBN2963480.1"/>
    <property type="molecule type" value="Genomic_DNA"/>
</dbReference>
<dbReference type="InterPro" id="IPR007293">
    <property type="entry name" value="FlgP"/>
</dbReference>
<dbReference type="RefSeq" id="WP_205457918.1">
    <property type="nucleotide sequence ID" value="NZ_JAFHKK010000002.1"/>
</dbReference>
<evidence type="ECO:0000313" key="3">
    <source>
        <dbReference type="Proteomes" id="UP000703590"/>
    </source>
</evidence>
<reference evidence="2 3" key="3">
    <citation type="submission" date="2021-02" db="EMBL/GenBank/DDBJ databases">
        <authorList>
            <person name="Merkel A.Y."/>
        </authorList>
    </citation>
    <scope>NUCLEOTIDE SEQUENCE [LARGE SCALE GENOMIC DNA]</scope>
    <source>
        <strain evidence="2 3">T05b</strain>
    </source>
</reference>
<feature type="chain" id="PRO_5046385215" evidence="1">
    <location>
        <begin position="25"/>
        <end position="168"/>
    </location>
</feature>
<evidence type="ECO:0000313" key="2">
    <source>
        <dbReference type="EMBL" id="MBN2963480.1"/>
    </source>
</evidence>
<keyword evidence="3" id="KW-1185">Reference proteome</keyword>
<dbReference type="PIRSF" id="PIRSF028687">
    <property type="entry name" value="UCP028687"/>
    <property type="match status" value="1"/>
</dbReference>
<proteinExistence type="predicted"/>
<reference evidence="2 3" key="2">
    <citation type="submission" date="2021-02" db="EMBL/GenBank/DDBJ databases">
        <title>Sulfurospirillum tamanensis sp. nov.</title>
        <authorList>
            <person name="Frolova A."/>
            <person name="Merkel A."/>
            <person name="Slobodkin A."/>
        </authorList>
    </citation>
    <scope>NUCLEOTIDE SEQUENCE [LARGE SCALE GENOMIC DNA]</scope>
    <source>
        <strain evidence="2 3">T05b</strain>
    </source>
</reference>
<organism evidence="2 3">
    <name type="scientific">Sulfurospirillum tamanense</name>
    <dbReference type="NCBI Taxonomy" id="2813362"/>
    <lineage>
        <taxon>Bacteria</taxon>
        <taxon>Pseudomonadati</taxon>
        <taxon>Campylobacterota</taxon>
        <taxon>Epsilonproteobacteria</taxon>
        <taxon>Campylobacterales</taxon>
        <taxon>Sulfurospirillaceae</taxon>
        <taxon>Sulfurospirillum</taxon>
    </lineage>
</organism>
<sequence length="168" mass="18714">MNKLALSLVASLSLLMLFSGCVPQQQPQVVTETERQVVIQKVDKEDIREVMREEKLLFINNAPDKVFAVMGEGIAPQNTISPAQAMALAKRAALADAYRQMGAKLYGVRISAKDTVQDAALKDSRIVAQVDGLIKDASITDMAFQDGLYRVTMELKMSEERWKEIFSY</sequence>
<accession>A0ABS2WPP7</accession>